<dbReference type="OrthoDB" id="9793824at2"/>
<feature type="transmembrane region" description="Helical" evidence="6">
    <location>
        <begin position="108"/>
        <end position="127"/>
    </location>
</feature>
<organism evidence="9 10">
    <name type="scientific">Pedobacter nyackensis</name>
    <dbReference type="NCBI Taxonomy" id="475255"/>
    <lineage>
        <taxon>Bacteria</taxon>
        <taxon>Pseudomonadati</taxon>
        <taxon>Bacteroidota</taxon>
        <taxon>Sphingobacteriia</taxon>
        <taxon>Sphingobacteriales</taxon>
        <taxon>Sphingobacteriaceae</taxon>
        <taxon>Pedobacter</taxon>
    </lineage>
</organism>
<dbReference type="PANTHER" id="PTHR36115">
    <property type="entry name" value="PROLINE-RICH ANTIGEN HOMOLOG-RELATED"/>
    <property type="match status" value="1"/>
</dbReference>
<dbReference type="Pfam" id="PF14237">
    <property type="entry name" value="GYF_2"/>
    <property type="match status" value="1"/>
</dbReference>
<evidence type="ECO:0000256" key="2">
    <source>
        <dbReference type="ARBA" id="ARBA00022475"/>
    </source>
</evidence>
<dbReference type="Proteomes" id="UP000192678">
    <property type="component" value="Unassembled WGS sequence"/>
</dbReference>
<dbReference type="InterPro" id="IPR051791">
    <property type="entry name" value="Pra-immunoreactive"/>
</dbReference>
<evidence type="ECO:0000259" key="7">
    <source>
        <dbReference type="Pfam" id="PF06271"/>
    </source>
</evidence>
<dbReference type="InterPro" id="IPR010432">
    <property type="entry name" value="RDD"/>
</dbReference>
<evidence type="ECO:0000313" key="10">
    <source>
        <dbReference type="Proteomes" id="UP000192678"/>
    </source>
</evidence>
<feature type="transmembrane region" description="Helical" evidence="6">
    <location>
        <begin position="78"/>
        <end position="102"/>
    </location>
</feature>
<evidence type="ECO:0000256" key="5">
    <source>
        <dbReference type="ARBA" id="ARBA00023136"/>
    </source>
</evidence>
<evidence type="ECO:0000256" key="4">
    <source>
        <dbReference type="ARBA" id="ARBA00022989"/>
    </source>
</evidence>
<accession>A0A1W2D0D6</accession>
<evidence type="ECO:0000256" key="1">
    <source>
        <dbReference type="ARBA" id="ARBA00004651"/>
    </source>
</evidence>
<keyword evidence="10" id="KW-1185">Reference proteome</keyword>
<keyword evidence="3 6" id="KW-0812">Transmembrane</keyword>
<protein>
    <submittedName>
        <fullName evidence="9">Uncharacterized membrane protein YckC, RDD family</fullName>
    </submittedName>
</protein>
<evidence type="ECO:0000256" key="3">
    <source>
        <dbReference type="ARBA" id="ARBA00022692"/>
    </source>
</evidence>
<evidence type="ECO:0000259" key="8">
    <source>
        <dbReference type="Pfam" id="PF14237"/>
    </source>
</evidence>
<evidence type="ECO:0000256" key="6">
    <source>
        <dbReference type="SAM" id="Phobius"/>
    </source>
</evidence>
<dbReference type="STRING" id="475255.SAMN04488101_105150"/>
<dbReference type="Pfam" id="PF06271">
    <property type="entry name" value="RDD"/>
    <property type="match status" value="1"/>
</dbReference>
<dbReference type="GO" id="GO:0005886">
    <property type="term" value="C:plasma membrane"/>
    <property type="evidence" value="ECO:0007669"/>
    <property type="project" value="UniProtKB-SubCell"/>
</dbReference>
<comment type="subcellular location">
    <subcellularLocation>
        <location evidence="1">Cell membrane</location>
        <topology evidence="1">Multi-pass membrane protein</topology>
    </subcellularLocation>
</comment>
<keyword evidence="2" id="KW-1003">Cell membrane</keyword>
<sequence length="207" mass="23515">MDNTIEITQYTVVINGKPEGPYLLNELKGLDILAETFIRKPGMDDYKEAHEFPELRELLGFKRQVTAPQYFASFDQRLLATVVDYFLISCAYVLILLIVFAFVEGKELRMMLLFIALPLIPIARFIYGSIAEASAQQATIGKKLLKIKVTDMEGGRLTLEKSFLRNASKIFSVIPLFSGYLTSFLNRKQQCLHDLIANTLVVKDRLI</sequence>
<name>A0A1W2D0D6_9SPHI</name>
<keyword evidence="4 6" id="KW-1133">Transmembrane helix</keyword>
<proteinExistence type="predicted"/>
<gene>
    <name evidence="9" type="ORF">SAMN04488101_105150</name>
</gene>
<evidence type="ECO:0000313" key="9">
    <source>
        <dbReference type="EMBL" id="SMC90941.1"/>
    </source>
</evidence>
<feature type="domain" description="RDD" evidence="7">
    <location>
        <begin position="72"/>
        <end position="198"/>
    </location>
</feature>
<feature type="domain" description="GYF" evidence="8">
    <location>
        <begin position="12"/>
        <end position="55"/>
    </location>
</feature>
<keyword evidence="5 6" id="KW-0472">Membrane</keyword>
<dbReference type="EMBL" id="FWYB01000005">
    <property type="protein sequence ID" value="SMC90941.1"/>
    <property type="molecule type" value="Genomic_DNA"/>
</dbReference>
<reference evidence="9 10" key="1">
    <citation type="submission" date="2017-04" db="EMBL/GenBank/DDBJ databases">
        <authorList>
            <person name="Afonso C.L."/>
            <person name="Miller P.J."/>
            <person name="Scott M.A."/>
            <person name="Spackman E."/>
            <person name="Goraichik I."/>
            <person name="Dimitrov K.M."/>
            <person name="Suarez D.L."/>
            <person name="Swayne D.E."/>
        </authorList>
    </citation>
    <scope>NUCLEOTIDE SEQUENCE [LARGE SCALE GENOMIC DNA]</scope>
    <source>
        <strain evidence="9 10">DSM 19625</strain>
    </source>
</reference>
<dbReference type="RefSeq" id="WP_084289489.1">
    <property type="nucleotide sequence ID" value="NZ_FWYB01000005.1"/>
</dbReference>
<dbReference type="AlphaFoldDB" id="A0A1W2D0D6"/>
<dbReference type="InterPro" id="IPR025640">
    <property type="entry name" value="GYF_2"/>
</dbReference>